<protein>
    <recommendedName>
        <fullName evidence="3">DUF3794 domain-containing protein</fullName>
    </recommendedName>
</protein>
<dbReference type="InterPro" id="IPR054845">
    <property type="entry name" value="Exosporium_prot_C"/>
</dbReference>
<sequence length="295" mass="33266">MYRSVEGTNISNVRVFDNTHGKTKCNYNPSISECSSNSKYPHSCVEVKTNMLDSCTNTPITPVGITTGVIAKIPVVLAELTVQFHLSSLIKLPELALDVKNIKKKVKITQCLLLQPTNILFIKGFIRKNIDYTTGNCANMEGICGELHHCIIDVPFECSTPLTFYTPPEELAVNSSTEFEYFKVSNLPDKHFAEKDKLLSGDLSEFNQIIIENFNELPFCELINARIFEFDEFIGRHRPCGAEFPIEEKFFNRIEEKMVIEFTVKVLQNRQVQIPAVTDTSGGCHPKFPCSANKD</sequence>
<evidence type="ECO:0000313" key="2">
    <source>
        <dbReference type="Proteomes" id="UP000469523"/>
    </source>
</evidence>
<accession>A0A6N7XIP0</accession>
<dbReference type="AlphaFoldDB" id="A0A6N7XIP0"/>
<dbReference type="Proteomes" id="UP000469523">
    <property type="component" value="Unassembled WGS sequence"/>
</dbReference>
<dbReference type="NCBIfam" id="NF045794">
    <property type="entry name" value="CsxC_fam"/>
    <property type="match status" value="1"/>
</dbReference>
<proteinExistence type="predicted"/>
<reference evidence="1 2" key="1">
    <citation type="submission" date="2019-09" db="EMBL/GenBank/DDBJ databases">
        <title>In-depth cultivation of the pig gut microbiome towards novel bacterial diversity and tailored functional studies.</title>
        <authorList>
            <person name="Wylensek D."/>
            <person name="Hitch T.C.A."/>
            <person name="Clavel T."/>
        </authorList>
    </citation>
    <scope>NUCLEOTIDE SEQUENCE [LARGE SCALE GENOMIC DNA]</scope>
    <source>
        <strain evidence="1 2">WCA3-693-APC-4?</strain>
    </source>
</reference>
<evidence type="ECO:0008006" key="3">
    <source>
        <dbReference type="Google" id="ProtNLM"/>
    </source>
</evidence>
<dbReference type="RefSeq" id="WP_154439906.1">
    <property type="nucleotide sequence ID" value="NZ_VUNQ01000015.1"/>
</dbReference>
<dbReference type="EMBL" id="VUNQ01000015">
    <property type="protein sequence ID" value="MSU01496.1"/>
    <property type="molecule type" value="Genomic_DNA"/>
</dbReference>
<name>A0A6N7XIP0_9FIRM</name>
<organism evidence="1 2">
    <name type="scientific">Tissierella pigra</name>
    <dbReference type="NCBI Taxonomy" id="2607614"/>
    <lineage>
        <taxon>Bacteria</taxon>
        <taxon>Bacillati</taxon>
        <taxon>Bacillota</taxon>
        <taxon>Tissierellia</taxon>
        <taxon>Tissierellales</taxon>
        <taxon>Tissierellaceae</taxon>
        <taxon>Tissierella</taxon>
    </lineage>
</organism>
<comment type="caution">
    <text evidence="1">The sequence shown here is derived from an EMBL/GenBank/DDBJ whole genome shotgun (WGS) entry which is preliminary data.</text>
</comment>
<keyword evidence="2" id="KW-1185">Reference proteome</keyword>
<evidence type="ECO:0000313" key="1">
    <source>
        <dbReference type="EMBL" id="MSU01496.1"/>
    </source>
</evidence>
<gene>
    <name evidence="1" type="ORF">FYJ83_08465</name>
</gene>